<dbReference type="GO" id="GO:0050832">
    <property type="term" value="P:defense response to fungus"/>
    <property type="evidence" value="ECO:0007669"/>
    <property type="project" value="UniProtKB-KW"/>
</dbReference>
<evidence type="ECO:0000313" key="5">
    <source>
        <dbReference type="EMBL" id="QCD84912.1"/>
    </source>
</evidence>
<dbReference type="Gene3D" id="3.30.30.10">
    <property type="entry name" value="Knottin, scorpion toxin-like"/>
    <property type="match status" value="1"/>
</dbReference>
<dbReference type="Pfam" id="PF00304">
    <property type="entry name" value="Gamma-thionin"/>
    <property type="match status" value="1"/>
</dbReference>
<protein>
    <submittedName>
        <fullName evidence="5">Knottin</fullName>
    </submittedName>
</protein>
<name>A0A4D6L8T6_VIGUN</name>
<keyword evidence="6" id="KW-1185">Reference proteome</keyword>
<organism evidence="5 6">
    <name type="scientific">Vigna unguiculata</name>
    <name type="common">Cowpea</name>
    <dbReference type="NCBI Taxonomy" id="3917"/>
    <lineage>
        <taxon>Eukaryota</taxon>
        <taxon>Viridiplantae</taxon>
        <taxon>Streptophyta</taxon>
        <taxon>Embryophyta</taxon>
        <taxon>Tracheophyta</taxon>
        <taxon>Spermatophyta</taxon>
        <taxon>Magnoliopsida</taxon>
        <taxon>eudicotyledons</taxon>
        <taxon>Gunneridae</taxon>
        <taxon>Pentapetalae</taxon>
        <taxon>rosids</taxon>
        <taxon>fabids</taxon>
        <taxon>Fabales</taxon>
        <taxon>Fabaceae</taxon>
        <taxon>Papilionoideae</taxon>
        <taxon>50 kb inversion clade</taxon>
        <taxon>NPAAA clade</taxon>
        <taxon>indigoferoid/millettioid clade</taxon>
        <taxon>Phaseoleae</taxon>
        <taxon>Vigna</taxon>
    </lineage>
</organism>
<gene>
    <name evidence="5" type="ORF">DEO72_LG2g5270</name>
</gene>
<keyword evidence="2" id="KW-0295">Fungicide</keyword>
<dbReference type="CDD" id="cd00107">
    <property type="entry name" value="Knot1"/>
    <property type="match status" value="1"/>
</dbReference>
<dbReference type="SUPFAM" id="SSF57095">
    <property type="entry name" value="Scorpion toxin-like"/>
    <property type="match status" value="1"/>
</dbReference>
<dbReference type="GO" id="GO:0031640">
    <property type="term" value="P:killing of cells of another organism"/>
    <property type="evidence" value="ECO:0007669"/>
    <property type="project" value="UniProtKB-KW"/>
</dbReference>
<evidence type="ECO:0000256" key="2">
    <source>
        <dbReference type="ARBA" id="ARBA00022577"/>
    </source>
</evidence>
<feature type="domain" description="Knottins-like" evidence="4">
    <location>
        <begin position="35"/>
        <end position="80"/>
    </location>
</feature>
<dbReference type="AlphaFoldDB" id="A0A4D6L8T6"/>
<accession>A0A4D6L8T6</accession>
<dbReference type="EMBL" id="CP039346">
    <property type="protein sequence ID" value="QCD84912.1"/>
    <property type="molecule type" value="Genomic_DNA"/>
</dbReference>
<evidence type="ECO:0000256" key="3">
    <source>
        <dbReference type="ARBA" id="ARBA00023157"/>
    </source>
</evidence>
<evidence type="ECO:0000259" key="4">
    <source>
        <dbReference type="SMART" id="SM00505"/>
    </source>
</evidence>
<dbReference type="InterPro" id="IPR036574">
    <property type="entry name" value="Scorpion_toxin-like_sf"/>
</dbReference>
<keyword evidence="1" id="KW-0929">Antimicrobial</keyword>
<evidence type="ECO:0000313" key="6">
    <source>
        <dbReference type="Proteomes" id="UP000501690"/>
    </source>
</evidence>
<sequence length="80" mass="8941">MFFLHVVAAWVFDEGAMEELLVAEDVSVKRTEATLCTVPSKTFKYLCFSDTQCDSVCKTEGFDSGKCEGVLHRCMCTKNC</sequence>
<dbReference type="PANTHER" id="PTHR33147:SF39">
    <property type="entry name" value="DRO1 PROTEIN-RELATED"/>
    <property type="match status" value="1"/>
</dbReference>
<keyword evidence="3" id="KW-1015">Disulfide bond</keyword>
<dbReference type="PANTHER" id="PTHR33147">
    <property type="entry name" value="DEFENSIN-LIKE PROTEIN 1"/>
    <property type="match status" value="1"/>
</dbReference>
<evidence type="ECO:0000256" key="1">
    <source>
        <dbReference type="ARBA" id="ARBA00022529"/>
    </source>
</evidence>
<dbReference type="Proteomes" id="UP000501690">
    <property type="component" value="Linkage Group LG2"/>
</dbReference>
<dbReference type="SMART" id="SM00505">
    <property type="entry name" value="Knot1"/>
    <property type="match status" value="1"/>
</dbReference>
<proteinExistence type="predicted"/>
<reference evidence="5 6" key="1">
    <citation type="submission" date="2019-04" db="EMBL/GenBank/DDBJ databases">
        <title>An improved genome assembly and genetic linkage map for asparagus bean, Vigna unguiculata ssp. sesquipedialis.</title>
        <authorList>
            <person name="Xia Q."/>
            <person name="Zhang R."/>
            <person name="Dong Y."/>
        </authorList>
    </citation>
    <scope>NUCLEOTIDE SEQUENCE [LARGE SCALE GENOMIC DNA]</scope>
    <source>
        <tissue evidence="5">Leaf</tissue>
    </source>
</reference>
<dbReference type="InterPro" id="IPR003614">
    <property type="entry name" value="Knottins"/>
</dbReference>